<dbReference type="RefSeq" id="WP_209978753.1">
    <property type="nucleotide sequence ID" value="NZ_JAGINO010000002.1"/>
</dbReference>
<dbReference type="EMBL" id="JAUSVU010000002">
    <property type="protein sequence ID" value="MDQ0531824.1"/>
    <property type="molecule type" value="Genomic_DNA"/>
</dbReference>
<name>A0ABU0MEZ1_9PROT</name>
<sequence>MSVIGHCHNCGEHTRIDRTTRLCDACTTEEGESFASLPTREDTIALIGRHLLPKGADCHAP</sequence>
<reference evidence="1 2" key="1">
    <citation type="submission" date="2023-07" db="EMBL/GenBank/DDBJ databases">
        <title>Genomic Encyclopedia of Type Strains, Phase IV (KMG-IV): sequencing the most valuable type-strain genomes for metagenomic binning, comparative biology and taxonomic classification.</title>
        <authorList>
            <person name="Goeker M."/>
        </authorList>
    </citation>
    <scope>NUCLEOTIDE SEQUENCE [LARGE SCALE GENOMIC DNA]</scope>
    <source>
        <strain evidence="1 2">DSM 19922</strain>
    </source>
</reference>
<comment type="caution">
    <text evidence="1">The sequence shown here is derived from an EMBL/GenBank/DDBJ whole genome shotgun (WGS) entry which is preliminary data.</text>
</comment>
<dbReference type="Proteomes" id="UP001244552">
    <property type="component" value="Unassembled WGS sequence"/>
</dbReference>
<protein>
    <submittedName>
        <fullName evidence="1">Uncharacterized protein</fullName>
    </submittedName>
</protein>
<gene>
    <name evidence="1" type="ORF">QO018_000660</name>
</gene>
<accession>A0ABU0MEZ1</accession>
<evidence type="ECO:0000313" key="2">
    <source>
        <dbReference type="Proteomes" id="UP001244552"/>
    </source>
</evidence>
<organism evidence="1 2">
    <name type="scientific">Azospirillum picis</name>
    <dbReference type="NCBI Taxonomy" id="488438"/>
    <lineage>
        <taxon>Bacteria</taxon>
        <taxon>Pseudomonadati</taxon>
        <taxon>Pseudomonadota</taxon>
        <taxon>Alphaproteobacteria</taxon>
        <taxon>Rhodospirillales</taxon>
        <taxon>Azospirillaceae</taxon>
        <taxon>Azospirillum</taxon>
    </lineage>
</organism>
<evidence type="ECO:0000313" key="1">
    <source>
        <dbReference type="EMBL" id="MDQ0531824.1"/>
    </source>
</evidence>
<keyword evidence="2" id="KW-1185">Reference proteome</keyword>
<proteinExistence type="predicted"/>